<dbReference type="PANTHER" id="PTHR43329">
    <property type="entry name" value="EPOXIDE HYDROLASE"/>
    <property type="match status" value="1"/>
</dbReference>
<dbReference type="AlphaFoldDB" id="A0A4V2YFS9"/>
<evidence type="ECO:0000259" key="2">
    <source>
        <dbReference type="Pfam" id="PF00561"/>
    </source>
</evidence>
<feature type="domain" description="AB hydrolase-1" evidence="2">
    <location>
        <begin position="31"/>
        <end position="314"/>
    </location>
</feature>
<protein>
    <submittedName>
        <fullName evidence="3">Alpha/beta hydrolase</fullName>
    </submittedName>
</protein>
<dbReference type="Pfam" id="PF00561">
    <property type="entry name" value="Abhydrolase_1"/>
    <property type="match status" value="1"/>
</dbReference>
<proteinExistence type="predicted"/>
<keyword evidence="4" id="KW-1185">Reference proteome</keyword>
<dbReference type="GO" id="GO:0016787">
    <property type="term" value="F:hydrolase activity"/>
    <property type="evidence" value="ECO:0007669"/>
    <property type="project" value="UniProtKB-KW"/>
</dbReference>
<evidence type="ECO:0000256" key="1">
    <source>
        <dbReference type="ARBA" id="ARBA00022801"/>
    </source>
</evidence>
<dbReference type="SUPFAM" id="SSF53474">
    <property type="entry name" value="alpha/beta-Hydrolases"/>
    <property type="match status" value="1"/>
</dbReference>
<dbReference type="PRINTS" id="PR00412">
    <property type="entry name" value="EPOXHYDRLASE"/>
</dbReference>
<dbReference type="InterPro" id="IPR000639">
    <property type="entry name" value="Epox_hydrolase-like"/>
</dbReference>
<dbReference type="EMBL" id="SMKP01000012">
    <property type="protein sequence ID" value="TDD24367.1"/>
    <property type="molecule type" value="Genomic_DNA"/>
</dbReference>
<dbReference type="Gene3D" id="3.40.50.1820">
    <property type="entry name" value="alpha/beta hydrolase"/>
    <property type="match status" value="1"/>
</dbReference>
<sequence length="330" mass="36323">MVVADTPITHRTFTLDGGLRMHVAEAGVKGPLVVLLHGWPDCWYSWRHQLPALAAAGYRVVAPDQRGCGETDVPPRVADYTIEHLVGDVIALIEALGETRAILVGHDLGALVAWDTAKKRPERVAAVAALNMPDRFAEPSEPHPRPVEALRTARGDGFFAVRLQRPGADDAALTAELERDPQRLVRRVLYTGSGESPVWNGMIPDGGTIVDALRDDRLPAWASEDDVKVYAALFERSGFTGGLNWFRNMDRNWELSEPWRANPVKAPAMFLIGDREGDYGSQAMQDLLSGRSRSVPDLRDALVLAGCGHWIQQERPEEVNEALIEFLGSL</sequence>
<gene>
    <name evidence="3" type="ORF">E1294_06430</name>
</gene>
<reference evidence="3 4" key="1">
    <citation type="submission" date="2019-03" db="EMBL/GenBank/DDBJ databases">
        <title>Draft genome sequences of novel Actinobacteria.</title>
        <authorList>
            <person name="Sahin N."/>
            <person name="Ay H."/>
            <person name="Saygin H."/>
        </authorList>
    </citation>
    <scope>NUCLEOTIDE SEQUENCE [LARGE SCALE GENOMIC DNA]</scope>
    <source>
        <strain evidence="3 4">KC712</strain>
    </source>
</reference>
<dbReference type="PRINTS" id="PR00111">
    <property type="entry name" value="ABHYDROLASE"/>
</dbReference>
<evidence type="ECO:0000313" key="3">
    <source>
        <dbReference type="EMBL" id="TDD24367.1"/>
    </source>
</evidence>
<keyword evidence="1 3" id="KW-0378">Hydrolase</keyword>
<organism evidence="3 4">
    <name type="scientific">Nonomuraea diastatica</name>
    <dbReference type="NCBI Taxonomy" id="1848329"/>
    <lineage>
        <taxon>Bacteria</taxon>
        <taxon>Bacillati</taxon>
        <taxon>Actinomycetota</taxon>
        <taxon>Actinomycetes</taxon>
        <taxon>Streptosporangiales</taxon>
        <taxon>Streptosporangiaceae</taxon>
        <taxon>Nonomuraea</taxon>
    </lineage>
</organism>
<dbReference type="RefSeq" id="WP_132505643.1">
    <property type="nucleotide sequence ID" value="NZ_SMKP01000012.1"/>
</dbReference>
<dbReference type="InterPro" id="IPR029058">
    <property type="entry name" value="AB_hydrolase_fold"/>
</dbReference>
<evidence type="ECO:0000313" key="4">
    <source>
        <dbReference type="Proteomes" id="UP000294543"/>
    </source>
</evidence>
<dbReference type="Proteomes" id="UP000294543">
    <property type="component" value="Unassembled WGS sequence"/>
</dbReference>
<comment type="caution">
    <text evidence="3">The sequence shown here is derived from an EMBL/GenBank/DDBJ whole genome shotgun (WGS) entry which is preliminary data.</text>
</comment>
<accession>A0A4V2YFS9</accession>
<name>A0A4V2YFS9_9ACTN</name>
<dbReference type="InterPro" id="IPR000073">
    <property type="entry name" value="AB_hydrolase_1"/>
</dbReference>
<dbReference type="OrthoDB" id="2987348at2"/>